<feature type="compositionally biased region" description="Low complexity" evidence="1">
    <location>
        <begin position="160"/>
        <end position="253"/>
    </location>
</feature>
<evidence type="ECO:0000313" key="3">
    <source>
        <dbReference type="EMBL" id="MBU9847002.1"/>
    </source>
</evidence>
<gene>
    <name evidence="3" type="ORF">J1784_18555</name>
</gene>
<feature type="compositionally biased region" description="Polar residues" evidence="1">
    <location>
        <begin position="254"/>
        <end position="265"/>
    </location>
</feature>
<proteinExistence type="predicted"/>
<evidence type="ECO:0000256" key="2">
    <source>
        <dbReference type="SAM" id="SignalP"/>
    </source>
</evidence>
<feature type="chain" id="PRO_5047133730" description="Lipoprotein" evidence="2">
    <location>
        <begin position="21"/>
        <end position="265"/>
    </location>
</feature>
<evidence type="ECO:0000313" key="4">
    <source>
        <dbReference type="Proteomes" id="UP000739284"/>
    </source>
</evidence>
<dbReference type="EMBL" id="JAFMOY010000130">
    <property type="protein sequence ID" value="MBU9847002.1"/>
    <property type="molecule type" value="Genomic_DNA"/>
</dbReference>
<name>A0ABS6LJJ3_9GAMM</name>
<keyword evidence="4" id="KW-1185">Reference proteome</keyword>
<accession>A0ABS6LJJ3</accession>
<sequence length="265" mass="26763">MSYRFTLAAVAAVLALTGCAKTKTADQAPAFDFGSTRLTVAHVPTKTDDGTKLYVTIDDKDAGALGTGESLEVQLPEGKHKVGGYARSLIGRVTIAPVDVATSRDVVSHVTYSVANLKPTFLVRASTPVPKPKSESIPAEPVPSLPKDIEAPATAEQSQASAVPANAATEAAPATQTVAPAATQQTSATAAASTTTGTPATPATQPTQTVTPATPAATQQTQTAAPATQTPAVTELTPTTSSQTSQATQGSTTPDITDLTSAPQA</sequence>
<dbReference type="PROSITE" id="PS51257">
    <property type="entry name" value="PROKAR_LIPOPROTEIN"/>
    <property type="match status" value="1"/>
</dbReference>
<feature type="signal peptide" evidence="2">
    <location>
        <begin position="1"/>
        <end position="20"/>
    </location>
</feature>
<reference evidence="3 4" key="1">
    <citation type="submission" date="2021-03" db="EMBL/GenBank/DDBJ databases">
        <title>Five novel Rahnella species.</title>
        <authorList>
            <person name="Brady C."/>
            <person name="Asselin J."/>
            <person name="Beer S."/>
            <person name="Bruberg M.B."/>
            <person name="Crampton B."/>
            <person name="Venter S."/>
            <person name="Arnold D."/>
            <person name="Denman S."/>
        </authorList>
    </citation>
    <scope>NUCLEOTIDE SEQUENCE [LARGE SCALE GENOMIC DNA]</scope>
    <source>
        <strain evidence="3 4">FRB 231</strain>
    </source>
</reference>
<organism evidence="3 4">
    <name type="scientific">Rahnella ecdela</name>
    <dbReference type="NCBI Taxonomy" id="2816250"/>
    <lineage>
        <taxon>Bacteria</taxon>
        <taxon>Pseudomonadati</taxon>
        <taxon>Pseudomonadota</taxon>
        <taxon>Gammaproteobacteria</taxon>
        <taxon>Enterobacterales</taxon>
        <taxon>Yersiniaceae</taxon>
        <taxon>Rahnella</taxon>
    </lineage>
</organism>
<comment type="caution">
    <text evidence="3">The sequence shown here is derived from an EMBL/GenBank/DDBJ whole genome shotgun (WGS) entry which is preliminary data.</text>
</comment>
<protein>
    <recommendedName>
        <fullName evidence="5">Lipoprotein</fullName>
    </recommendedName>
</protein>
<evidence type="ECO:0000256" key="1">
    <source>
        <dbReference type="SAM" id="MobiDB-lite"/>
    </source>
</evidence>
<dbReference type="Proteomes" id="UP000739284">
    <property type="component" value="Unassembled WGS sequence"/>
</dbReference>
<keyword evidence="2" id="KW-0732">Signal</keyword>
<feature type="region of interest" description="Disordered" evidence="1">
    <location>
        <begin position="127"/>
        <end position="265"/>
    </location>
</feature>
<dbReference type="RefSeq" id="WP_217150402.1">
    <property type="nucleotide sequence ID" value="NZ_JAFMOY010000130.1"/>
</dbReference>
<evidence type="ECO:0008006" key="5">
    <source>
        <dbReference type="Google" id="ProtNLM"/>
    </source>
</evidence>